<reference evidence="2 3" key="1">
    <citation type="journal article" date="2003" name="Nature">
        <title>Genome divergence in two Prochlorococcus ecotypes reflects oceanic niche differentiation.</title>
        <authorList>
            <person name="Rocap G."/>
            <person name="Larimer F.W."/>
            <person name="Lamerdin J.E."/>
            <person name="Malfatti S."/>
            <person name="Chain P."/>
            <person name="Ahlgren N.A."/>
            <person name="Arellano A."/>
            <person name="Coleman M."/>
            <person name="Hauser L."/>
            <person name="Hess W.R."/>
            <person name="Johnson Z.I."/>
            <person name="Land M.L."/>
            <person name="Lindell D."/>
            <person name="Post A.F."/>
            <person name="Regala W."/>
            <person name="Shah M."/>
            <person name="Shaw S.L."/>
            <person name="Steglich C."/>
            <person name="Sullivan M.B."/>
            <person name="Ting C.S."/>
            <person name="Tolonen A."/>
            <person name="Webb E.A."/>
            <person name="Zinser E.R."/>
            <person name="Chisholm S.W."/>
        </authorList>
    </citation>
    <scope>NUCLEOTIDE SEQUENCE [LARGE SCALE GENOMIC DNA]</scope>
    <source>
        <strain evidence="3">MIT 9313</strain>
    </source>
</reference>
<dbReference type="Proteomes" id="UP000001423">
    <property type="component" value="Chromosome"/>
</dbReference>
<feature type="region of interest" description="Disordered" evidence="1">
    <location>
        <begin position="125"/>
        <end position="165"/>
    </location>
</feature>
<dbReference type="eggNOG" id="ENOG5033S3Z">
    <property type="taxonomic scope" value="Bacteria"/>
</dbReference>
<name>Q7V7Z5_PROMM</name>
<gene>
    <name evidence="2" type="ordered locus">PMT_0582</name>
</gene>
<organism evidence="2 3">
    <name type="scientific">Prochlorococcus marinus (strain MIT 9313)</name>
    <dbReference type="NCBI Taxonomy" id="74547"/>
    <lineage>
        <taxon>Bacteria</taxon>
        <taxon>Bacillati</taxon>
        <taxon>Cyanobacteriota</taxon>
        <taxon>Cyanophyceae</taxon>
        <taxon>Synechococcales</taxon>
        <taxon>Prochlorococcaceae</taxon>
        <taxon>Prochlorococcus</taxon>
    </lineage>
</organism>
<dbReference type="EMBL" id="BX548175">
    <property type="protein sequence ID" value="CAE20757.1"/>
    <property type="molecule type" value="Genomic_DNA"/>
</dbReference>
<evidence type="ECO:0000256" key="1">
    <source>
        <dbReference type="SAM" id="MobiDB-lite"/>
    </source>
</evidence>
<accession>Q7V7Z5</accession>
<protein>
    <submittedName>
        <fullName evidence="2">Conserved hypothetical</fullName>
    </submittedName>
</protein>
<dbReference type="AlphaFoldDB" id="Q7V7Z5"/>
<dbReference type="OrthoDB" id="551905at2"/>
<dbReference type="RefSeq" id="WP_011129961.1">
    <property type="nucleotide sequence ID" value="NC_005071.1"/>
</dbReference>
<dbReference type="HOGENOM" id="CLU_679584_0_0_3"/>
<dbReference type="KEGG" id="pmt:PMT_0582"/>
<keyword evidence="3" id="KW-1185">Reference proteome</keyword>
<evidence type="ECO:0000313" key="3">
    <source>
        <dbReference type="Proteomes" id="UP000001423"/>
    </source>
</evidence>
<proteinExistence type="predicted"/>
<sequence length="403" mass="45965">MQRFEPDQQIASLKKQSQRLSLTLYHDLALYLQLLRRELLNVVRQALFLLITDRDQNRLSGLSDKTRAAFQDQVEQLVCHCCSLLTVEQLMDLVRQMERERQRKSDQNRRELLLAFRSEQDSMQEAEGSIHLSLDPPLEHPDRLGSMLTFDHDPQNAGLSAGLASHEDVVEPDLGKDDQAQLDSQELELASEDSEPIGGQKGDLDVLRSLFVMAGETMATENVLTSEFSDLQPGDNTLLHSGLDEEQVFLPVSPLELARWLESLDRALARRLRNLSHALNVEMLRAGIVNSLLPISLLDAVLNGQLESEPVASNLLRLRVPVSTNPMVLEGMEIICVLLRPSEMEFDDPRLRRCRAQLKRHRHTLLKMVRQQRHWQRRAMAQEVKQQWWQSPSANPPTSPPKV</sequence>
<evidence type="ECO:0000313" key="2">
    <source>
        <dbReference type="EMBL" id="CAE20757.1"/>
    </source>
</evidence>